<dbReference type="InterPro" id="IPR017264">
    <property type="entry name" value="Ribosomal_mS37_fun"/>
</dbReference>
<keyword evidence="1" id="KW-0689">Ribosomal protein</keyword>
<evidence type="ECO:0000256" key="1">
    <source>
        <dbReference type="PIRNR" id="PIRNR037706"/>
    </source>
</evidence>
<comment type="subunit">
    <text evidence="1">Component of the mitochondrial small ribosomal subunit.</text>
</comment>
<comment type="function">
    <text evidence="1">Component of the mitochondrial ribosome (mitoribosome), a dedicated translation machinery responsible for the synthesis of mitochondrial genome-encoded proteins, including at least some of the essential transmembrane subunits of the mitochondrial respiratory chain. The mitoribosomes are attached to the mitochondrial inner membrane and translation products are cotranslationally integrated into the membrane.</text>
</comment>
<comment type="caution">
    <text evidence="3">The sequence shown here is derived from an EMBL/GenBank/DDBJ whole genome shotgun (WGS) entry which is preliminary data.</text>
</comment>
<dbReference type="GO" id="GO:0005763">
    <property type="term" value="C:mitochondrial small ribosomal subunit"/>
    <property type="evidence" value="ECO:0007669"/>
    <property type="project" value="TreeGrafter"/>
</dbReference>
<keyword evidence="4" id="KW-1185">Reference proteome</keyword>
<reference evidence="3" key="1">
    <citation type="journal article" date="2023" name="Mol. Phylogenet. Evol.">
        <title>Genome-scale phylogeny and comparative genomics of the fungal order Sordariales.</title>
        <authorList>
            <person name="Hensen N."/>
            <person name="Bonometti L."/>
            <person name="Westerberg I."/>
            <person name="Brannstrom I.O."/>
            <person name="Guillou S."/>
            <person name="Cros-Aarteil S."/>
            <person name="Calhoun S."/>
            <person name="Haridas S."/>
            <person name="Kuo A."/>
            <person name="Mondo S."/>
            <person name="Pangilinan J."/>
            <person name="Riley R."/>
            <person name="LaButti K."/>
            <person name="Andreopoulos B."/>
            <person name="Lipzen A."/>
            <person name="Chen C."/>
            <person name="Yan M."/>
            <person name="Daum C."/>
            <person name="Ng V."/>
            <person name="Clum A."/>
            <person name="Steindorff A."/>
            <person name="Ohm R.A."/>
            <person name="Martin F."/>
            <person name="Silar P."/>
            <person name="Natvig D.O."/>
            <person name="Lalanne C."/>
            <person name="Gautier V."/>
            <person name="Ament-Velasquez S.L."/>
            <person name="Kruys A."/>
            <person name="Hutchinson M.I."/>
            <person name="Powell A.J."/>
            <person name="Barry K."/>
            <person name="Miller A.N."/>
            <person name="Grigoriev I.V."/>
            <person name="Debuchy R."/>
            <person name="Gladieux P."/>
            <person name="Hiltunen Thoren M."/>
            <person name="Johannesson H."/>
        </authorList>
    </citation>
    <scope>NUCLEOTIDE SEQUENCE</scope>
    <source>
        <strain evidence="3">CBS 232.78</strain>
    </source>
</reference>
<name>A0AAE0NRA2_9PEZI</name>
<dbReference type="EMBL" id="JAULSW010000004">
    <property type="protein sequence ID" value="KAK3386069.1"/>
    <property type="molecule type" value="Genomic_DNA"/>
</dbReference>
<dbReference type="GO" id="GO:0032543">
    <property type="term" value="P:mitochondrial translation"/>
    <property type="evidence" value="ECO:0007669"/>
    <property type="project" value="InterPro"/>
</dbReference>
<organism evidence="3 4">
    <name type="scientific">Podospora didyma</name>
    <dbReference type="NCBI Taxonomy" id="330526"/>
    <lineage>
        <taxon>Eukaryota</taxon>
        <taxon>Fungi</taxon>
        <taxon>Dikarya</taxon>
        <taxon>Ascomycota</taxon>
        <taxon>Pezizomycotina</taxon>
        <taxon>Sordariomycetes</taxon>
        <taxon>Sordariomycetidae</taxon>
        <taxon>Sordariales</taxon>
        <taxon>Podosporaceae</taxon>
        <taxon>Podospora</taxon>
    </lineage>
</organism>
<reference evidence="3" key="2">
    <citation type="submission" date="2023-06" db="EMBL/GenBank/DDBJ databases">
        <authorList>
            <consortium name="Lawrence Berkeley National Laboratory"/>
            <person name="Haridas S."/>
            <person name="Hensen N."/>
            <person name="Bonometti L."/>
            <person name="Westerberg I."/>
            <person name="Brannstrom I.O."/>
            <person name="Guillou S."/>
            <person name="Cros-Aarteil S."/>
            <person name="Calhoun S."/>
            <person name="Kuo A."/>
            <person name="Mondo S."/>
            <person name="Pangilinan J."/>
            <person name="Riley R."/>
            <person name="LaButti K."/>
            <person name="Andreopoulos B."/>
            <person name="Lipzen A."/>
            <person name="Chen C."/>
            <person name="Yanf M."/>
            <person name="Daum C."/>
            <person name="Ng V."/>
            <person name="Clum A."/>
            <person name="Steindorff A."/>
            <person name="Ohm R."/>
            <person name="Martin F."/>
            <person name="Silar P."/>
            <person name="Natvig D."/>
            <person name="Lalanne C."/>
            <person name="Gautier V."/>
            <person name="Ament-velasquez S.L."/>
            <person name="Kruys A."/>
            <person name="Hutchinson M.I."/>
            <person name="Powell A.J."/>
            <person name="Barry K."/>
            <person name="Miller A.N."/>
            <person name="Grigoriev I.V."/>
            <person name="Debuchy R."/>
            <person name="Gladieux P."/>
            <person name="Thoren M.H."/>
            <person name="Johannesson H."/>
        </authorList>
    </citation>
    <scope>NUCLEOTIDE SEQUENCE</scope>
    <source>
        <strain evidence="3">CBS 232.78</strain>
    </source>
</reference>
<dbReference type="GO" id="GO:0003735">
    <property type="term" value="F:structural constituent of ribosome"/>
    <property type="evidence" value="ECO:0007669"/>
    <property type="project" value="InterPro"/>
</dbReference>
<dbReference type="PIRSF" id="PIRSF037706">
    <property type="entry name" value="MRP10"/>
    <property type="match status" value="1"/>
</dbReference>
<keyword evidence="1" id="KW-0496">Mitochondrion</keyword>
<accession>A0AAE0NRA2</accession>
<comment type="subcellular location">
    <subcellularLocation>
        <location evidence="1">Mitochondrion</location>
    </subcellularLocation>
</comment>
<sequence>MSSKNPIRLPPLKRLRVRNPNKSESNPCIAIMSTVLSCWASAGYNTAGCQHIENTLRACMDAPKAPPKPNNTINYHLRRLSDHVITVGPKGGKKTKSNS</sequence>
<protein>
    <recommendedName>
        <fullName evidence="1">Small ribosomal subunit protein mS37</fullName>
    </recommendedName>
</protein>
<dbReference type="AlphaFoldDB" id="A0AAE0NRA2"/>
<dbReference type="Proteomes" id="UP001285441">
    <property type="component" value="Unassembled WGS sequence"/>
</dbReference>
<feature type="region of interest" description="Disordered" evidence="2">
    <location>
        <begin position="1"/>
        <end position="24"/>
    </location>
</feature>
<gene>
    <name evidence="3" type="ORF">B0H63DRAFT_523393</name>
</gene>
<keyword evidence="1" id="KW-0687">Ribonucleoprotein</keyword>
<dbReference type="PANTHER" id="PTHR28066">
    <property type="entry name" value="37S RIBOSOMAL PROTEIN MRP10, MITOCHONDRIAL"/>
    <property type="match status" value="1"/>
</dbReference>
<proteinExistence type="inferred from homology"/>
<dbReference type="PANTHER" id="PTHR28066:SF1">
    <property type="entry name" value="SMALL RIBOSOMAL SUBUNIT PROTEIN MS37"/>
    <property type="match status" value="1"/>
</dbReference>
<evidence type="ECO:0000313" key="4">
    <source>
        <dbReference type="Proteomes" id="UP001285441"/>
    </source>
</evidence>
<comment type="similarity">
    <text evidence="1">Belongs to the mitochondrion-specific ribosomal protein mS37 family.</text>
</comment>
<evidence type="ECO:0000313" key="3">
    <source>
        <dbReference type="EMBL" id="KAK3386069.1"/>
    </source>
</evidence>
<evidence type="ECO:0000256" key="2">
    <source>
        <dbReference type="SAM" id="MobiDB-lite"/>
    </source>
</evidence>